<dbReference type="Gene3D" id="3.40.630.30">
    <property type="match status" value="1"/>
</dbReference>
<evidence type="ECO:0000313" key="4">
    <source>
        <dbReference type="EMBL" id="POM26160.1"/>
    </source>
</evidence>
<keyword evidence="2" id="KW-0012">Acyltransferase</keyword>
<dbReference type="Pfam" id="PF00583">
    <property type="entry name" value="Acetyltransf_1"/>
    <property type="match status" value="1"/>
</dbReference>
<dbReference type="PANTHER" id="PTHR43877">
    <property type="entry name" value="AMINOALKYLPHOSPHONATE N-ACETYLTRANSFERASE-RELATED-RELATED"/>
    <property type="match status" value="1"/>
</dbReference>
<dbReference type="GO" id="GO:0016747">
    <property type="term" value="F:acyltransferase activity, transferring groups other than amino-acyl groups"/>
    <property type="evidence" value="ECO:0007669"/>
    <property type="project" value="InterPro"/>
</dbReference>
<sequence>MIYRTATRDDLPALVALLADGDEAVDPASVRPGVDQVRAFETVAGDPRNELLVLEKDATVVGCIQVTYIPDLGGDCSERAHLEAVRVRPDHRHNGFGRLLVTYAIARARARGCTLVQLTTDKSQIEAQRFCAALGFVPSHEGFKLPL</sequence>
<evidence type="ECO:0000256" key="2">
    <source>
        <dbReference type="ARBA" id="ARBA00023315"/>
    </source>
</evidence>
<dbReference type="RefSeq" id="WP_235828121.1">
    <property type="nucleotide sequence ID" value="NZ_MTBP01000001.1"/>
</dbReference>
<feature type="domain" description="N-acetyltransferase" evidence="3">
    <location>
        <begin position="1"/>
        <end position="147"/>
    </location>
</feature>
<evidence type="ECO:0000256" key="1">
    <source>
        <dbReference type="ARBA" id="ARBA00022679"/>
    </source>
</evidence>
<dbReference type="SUPFAM" id="SSF55729">
    <property type="entry name" value="Acyl-CoA N-acyltransferases (Nat)"/>
    <property type="match status" value="1"/>
</dbReference>
<keyword evidence="5" id="KW-1185">Reference proteome</keyword>
<evidence type="ECO:0000259" key="3">
    <source>
        <dbReference type="PROSITE" id="PS51186"/>
    </source>
</evidence>
<comment type="caution">
    <text evidence="4">The sequence shown here is derived from an EMBL/GenBank/DDBJ whole genome shotgun (WGS) entry which is preliminary data.</text>
</comment>
<name>A0A2P4UM81_9ACTN</name>
<accession>A0A2P4UM81</accession>
<dbReference type="InterPro" id="IPR016181">
    <property type="entry name" value="Acyl_CoA_acyltransferase"/>
</dbReference>
<gene>
    <name evidence="4" type="ORF">BTM25_05490</name>
</gene>
<proteinExistence type="predicted"/>
<dbReference type="AlphaFoldDB" id="A0A2P4UM81"/>
<organism evidence="4 5">
    <name type="scientific">Actinomadura rubteroloni</name>
    <dbReference type="NCBI Taxonomy" id="1926885"/>
    <lineage>
        <taxon>Bacteria</taxon>
        <taxon>Bacillati</taxon>
        <taxon>Actinomycetota</taxon>
        <taxon>Actinomycetes</taxon>
        <taxon>Streptosporangiales</taxon>
        <taxon>Thermomonosporaceae</taxon>
        <taxon>Actinomadura</taxon>
    </lineage>
</organism>
<dbReference type="InterPro" id="IPR000182">
    <property type="entry name" value="GNAT_dom"/>
</dbReference>
<reference evidence="4 5" key="1">
    <citation type="journal article" date="2017" name="Chemistry">
        <title>Isolation, Biosynthesis and Chemical Modifications of Rubterolones A-F: Rare Tropolone Alkaloids from Actinomadura sp. 5-2.</title>
        <authorList>
            <person name="Guo H."/>
            <person name="Benndorf R."/>
            <person name="Leichnitz D."/>
            <person name="Klassen J.L."/>
            <person name="Vollmers J."/>
            <person name="Gorls H."/>
            <person name="Steinacker M."/>
            <person name="Weigel C."/>
            <person name="Dahse H.M."/>
            <person name="Kaster A.K."/>
            <person name="de Beer Z.W."/>
            <person name="Poulsen M."/>
            <person name="Beemelmanns C."/>
        </authorList>
    </citation>
    <scope>NUCLEOTIDE SEQUENCE [LARGE SCALE GENOMIC DNA]</scope>
    <source>
        <strain evidence="4 5">5-2</strain>
    </source>
</reference>
<keyword evidence="1 4" id="KW-0808">Transferase</keyword>
<evidence type="ECO:0000313" key="5">
    <source>
        <dbReference type="Proteomes" id="UP000242367"/>
    </source>
</evidence>
<protein>
    <submittedName>
        <fullName evidence="4">Putative acetyltransferase</fullName>
    </submittedName>
</protein>
<dbReference type="CDD" id="cd04301">
    <property type="entry name" value="NAT_SF"/>
    <property type="match status" value="1"/>
</dbReference>
<dbReference type="Proteomes" id="UP000242367">
    <property type="component" value="Unassembled WGS sequence"/>
</dbReference>
<dbReference type="EMBL" id="MTBP01000001">
    <property type="protein sequence ID" value="POM26160.1"/>
    <property type="molecule type" value="Genomic_DNA"/>
</dbReference>
<dbReference type="PROSITE" id="PS51186">
    <property type="entry name" value="GNAT"/>
    <property type="match status" value="1"/>
</dbReference>
<dbReference type="InterPro" id="IPR050832">
    <property type="entry name" value="Bact_Acetyltransf"/>
</dbReference>